<feature type="region of interest" description="Disordered" evidence="1">
    <location>
        <begin position="65"/>
        <end position="92"/>
    </location>
</feature>
<dbReference type="OrthoDB" id="294702at2759"/>
<proteinExistence type="predicted"/>
<evidence type="ECO:0008006" key="4">
    <source>
        <dbReference type="Google" id="ProtNLM"/>
    </source>
</evidence>
<dbReference type="STRING" id="98403.A0A151GQ86"/>
<dbReference type="Proteomes" id="UP000076580">
    <property type="component" value="Chromosome 01"/>
</dbReference>
<reference evidence="2 3" key="1">
    <citation type="journal article" date="2016" name="Sci. Rep.">
        <title>Insights into Adaptations to a Near-Obligate Nematode Endoparasitic Lifestyle from the Finished Genome of Drechmeria coniospora.</title>
        <authorList>
            <person name="Zhang L."/>
            <person name="Zhou Z."/>
            <person name="Guo Q."/>
            <person name="Fokkens L."/>
            <person name="Miskei M."/>
            <person name="Pocsi I."/>
            <person name="Zhang W."/>
            <person name="Chen M."/>
            <person name="Wang L."/>
            <person name="Sun Y."/>
            <person name="Donzelli B.G."/>
            <person name="Gibson D.M."/>
            <person name="Nelson D.R."/>
            <person name="Luo J.G."/>
            <person name="Rep M."/>
            <person name="Liu H."/>
            <person name="Yang S."/>
            <person name="Wang J."/>
            <person name="Krasnoff S.B."/>
            <person name="Xu Y."/>
            <person name="Molnar I."/>
            <person name="Lin M."/>
        </authorList>
    </citation>
    <scope>NUCLEOTIDE SEQUENCE [LARGE SCALE GENOMIC DNA]</scope>
    <source>
        <strain evidence="2 3">ARSEF 6962</strain>
    </source>
</reference>
<evidence type="ECO:0000313" key="2">
    <source>
        <dbReference type="EMBL" id="KYK59269.1"/>
    </source>
</evidence>
<organism evidence="2 3">
    <name type="scientific">Drechmeria coniospora</name>
    <name type="common">Nematophagous fungus</name>
    <name type="synonym">Meria coniospora</name>
    <dbReference type="NCBI Taxonomy" id="98403"/>
    <lineage>
        <taxon>Eukaryota</taxon>
        <taxon>Fungi</taxon>
        <taxon>Dikarya</taxon>
        <taxon>Ascomycota</taxon>
        <taxon>Pezizomycotina</taxon>
        <taxon>Sordariomycetes</taxon>
        <taxon>Hypocreomycetidae</taxon>
        <taxon>Hypocreales</taxon>
        <taxon>Ophiocordycipitaceae</taxon>
        <taxon>Drechmeria</taxon>
    </lineage>
</organism>
<feature type="compositionally biased region" description="Basic and acidic residues" evidence="1">
    <location>
        <begin position="72"/>
        <end position="92"/>
    </location>
</feature>
<dbReference type="EMBL" id="LAYC01000001">
    <property type="protein sequence ID" value="KYK59269.1"/>
    <property type="molecule type" value="Genomic_DNA"/>
</dbReference>
<dbReference type="InParanoid" id="A0A151GQ86"/>
<gene>
    <name evidence="2" type="ORF">DCS_00399</name>
</gene>
<accession>A0A151GQ86</accession>
<comment type="caution">
    <text evidence="2">The sequence shown here is derived from an EMBL/GenBank/DDBJ whole genome shotgun (WGS) entry which is preliminary data.</text>
</comment>
<evidence type="ECO:0000313" key="3">
    <source>
        <dbReference type="Proteomes" id="UP000076580"/>
    </source>
</evidence>
<dbReference type="AlphaFoldDB" id="A0A151GQ86"/>
<dbReference type="Gene3D" id="3.40.50.1820">
    <property type="entry name" value="alpha/beta hydrolase"/>
    <property type="match status" value="1"/>
</dbReference>
<dbReference type="InterPro" id="IPR029058">
    <property type="entry name" value="AB_hydrolase_fold"/>
</dbReference>
<protein>
    <recommendedName>
        <fullName evidence="4">AB hydrolase-1 domain-containing protein</fullName>
    </recommendedName>
</protein>
<dbReference type="SUPFAM" id="SSF53474">
    <property type="entry name" value="alpha/beta-Hydrolases"/>
    <property type="match status" value="1"/>
</dbReference>
<feature type="region of interest" description="Disordered" evidence="1">
    <location>
        <begin position="1"/>
        <end position="20"/>
    </location>
</feature>
<dbReference type="RefSeq" id="XP_040658621.1">
    <property type="nucleotide sequence ID" value="XM_040797738.1"/>
</dbReference>
<name>A0A151GQ86_DRECN</name>
<sequence>MTSDACQPDSPPPASEEGVPRTILQFKKYFADARFHQTFQLPADPSRGRHAPFAVKYADFGFHQRSGASQEQRVEEGKDDRDKNEGDKKEKMDEEENVLLFFGPLLATRMLHVTKDAMAKRHHVRIVNLDRPGIGGTDAVPADKLLETWRDVIPALLQHLGIRHVSIVCQSGGIIYALDAILHNPQILHPSRPYLAMGGPWVHPSHTSVSTMGFVSGLPISLLGQTDKLASFINARVIPLMGSSINLFDKAKRWVLGDLVANHPPGAGNDTAEARFEESSTMTMFQAVFAEGVVGISEEAKLLLRRVDGAVGWSDWGDVDAAVPRLVPALRDAGITAQLRVDIFFAAKDSMIGNVGSKGPCWLEECFRREERGGGHGGLKVSCATMESAEHDTVLDMRWDAMEQILKTIAAKGRGSVL</sequence>
<dbReference type="GeneID" id="63713042"/>
<keyword evidence="3" id="KW-1185">Reference proteome</keyword>
<evidence type="ECO:0000256" key="1">
    <source>
        <dbReference type="SAM" id="MobiDB-lite"/>
    </source>
</evidence>